<keyword evidence="2" id="KW-1185">Reference proteome</keyword>
<dbReference type="Proteomes" id="UP000828390">
    <property type="component" value="Unassembled WGS sequence"/>
</dbReference>
<sequence>MQTYCLISDYPTLFIGVRLLNCPLKSRDSNPLMDILLGNLRVYKAVIEERILHYKLYAHVSCTDIYFFNPTFIELWLGF</sequence>
<organism evidence="1 2">
    <name type="scientific">Dreissena polymorpha</name>
    <name type="common">Zebra mussel</name>
    <name type="synonym">Mytilus polymorpha</name>
    <dbReference type="NCBI Taxonomy" id="45954"/>
    <lineage>
        <taxon>Eukaryota</taxon>
        <taxon>Metazoa</taxon>
        <taxon>Spiralia</taxon>
        <taxon>Lophotrochozoa</taxon>
        <taxon>Mollusca</taxon>
        <taxon>Bivalvia</taxon>
        <taxon>Autobranchia</taxon>
        <taxon>Heteroconchia</taxon>
        <taxon>Euheterodonta</taxon>
        <taxon>Imparidentia</taxon>
        <taxon>Neoheterodontei</taxon>
        <taxon>Myida</taxon>
        <taxon>Dreissenoidea</taxon>
        <taxon>Dreissenidae</taxon>
        <taxon>Dreissena</taxon>
    </lineage>
</organism>
<dbReference type="AlphaFoldDB" id="A0A9D4G9E6"/>
<gene>
    <name evidence="1" type="ORF">DPMN_141299</name>
</gene>
<name>A0A9D4G9E6_DREPO</name>
<protein>
    <submittedName>
        <fullName evidence="1">Uncharacterized protein</fullName>
    </submittedName>
</protein>
<proteinExistence type="predicted"/>
<accession>A0A9D4G9E6</accession>
<evidence type="ECO:0000313" key="1">
    <source>
        <dbReference type="EMBL" id="KAH3812858.1"/>
    </source>
</evidence>
<dbReference type="EMBL" id="JAIWYP010000006">
    <property type="protein sequence ID" value="KAH3812858.1"/>
    <property type="molecule type" value="Genomic_DNA"/>
</dbReference>
<reference evidence="1" key="2">
    <citation type="submission" date="2020-11" db="EMBL/GenBank/DDBJ databases">
        <authorList>
            <person name="McCartney M.A."/>
            <person name="Auch B."/>
            <person name="Kono T."/>
            <person name="Mallez S."/>
            <person name="Becker A."/>
            <person name="Gohl D.M."/>
            <person name="Silverstein K.A.T."/>
            <person name="Koren S."/>
            <person name="Bechman K.B."/>
            <person name="Herman A."/>
            <person name="Abrahante J.E."/>
            <person name="Garbe J."/>
        </authorList>
    </citation>
    <scope>NUCLEOTIDE SEQUENCE</scope>
    <source>
        <strain evidence="1">Duluth1</strain>
        <tissue evidence="1">Whole animal</tissue>
    </source>
</reference>
<comment type="caution">
    <text evidence="1">The sequence shown here is derived from an EMBL/GenBank/DDBJ whole genome shotgun (WGS) entry which is preliminary data.</text>
</comment>
<reference evidence="1" key="1">
    <citation type="journal article" date="2019" name="bioRxiv">
        <title>The Genome of the Zebra Mussel, Dreissena polymorpha: A Resource for Invasive Species Research.</title>
        <authorList>
            <person name="McCartney M.A."/>
            <person name="Auch B."/>
            <person name="Kono T."/>
            <person name="Mallez S."/>
            <person name="Zhang Y."/>
            <person name="Obille A."/>
            <person name="Becker A."/>
            <person name="Abrahante J.E."/>
            <person name="Garbe J."/>
            <person name="Badalamenti J.P."/>
            <person name="Herman A."/>
            <person name="Mangelson H."/>
            <person name="Liachko I."/>
            <person name="Sullivan S."/>
            <person name="Sone E.D."/>
            <person name="Koren S."/>
            <person name="Silverstein K.A.T."/>
            <person name="Beckman K.B."/>
            <person name="Gohl D.M."/>
        </authorList>
    </citation>
    <scope>NUCLEOTIDE SEQUENCE</scope>
    <source>
        <strain evidence="1">Duluth1</strain>
        <tissue evidence="1">Whole animal</tissue>
    </source>
</reference>
<evidence type="ECO:0000313" key="2">
    <source>
        <dbReference type="Proteomes" id="UP000828390"/>
    </source>
</evidence>